<gene>
    <name evidence="6" type="ORF">A2U01_0003162</name>
</gene>
<feature type="region of interest" description="Disordered" evidence="4">
    <location>
        <begin position="171"/>
        <end position="197"/>
    </location>
</feature>
<dbReference type="FunFam" id="3.90.1750.10:FF:000048">
    <property type="entry name" value="E3 ubiquitin-protein ligase UPL3"/>
    <property type="match status" value="1"/>
</dbReference>
<evidence type="ECO:0000256" key="1">
    <source>
        <dbReference type="ARBA" id="ARBA00022679"/>
    </source>
</evidence>
<evidence type="ECO:0000313" key="6">
    <source>
        <dbReference type="EMBL" id="MCH82359.1"/>
    </source>
</evidence>
<comment type="caution">
    <text evidence="6">The sequence shown here is derived from an EMBL/GenBank/DDBJ whole genome shotgun (WGS) entry which is preliminary data.</text>
</comment>
<dbReference type="Pfam" id="PF00632">
    <property type="entry name" value="HECT"/>
    <property type="match status" value="1"/>
</dbReference>
<dbReference type="InterPro" id="IPR035983">
    <property type="entry name" value="Hect_E3_ubiquitin_ligase"/>
</dbReference>
<evidence type="ECO:0000259" key="5">
    <source>
        <dbReference type="PROSITE" id="PS50237"/>
    </source>
</evidence>
<keyword evidence="7" id="KW-1185">Reference proteome</keyword>
<dbReference type="GO" id="GO:0043161">
    <property type="term" value="P:proteasome-mediated ubiquitin-dependent protein catabolic process"/>
    <property type="evidence" value="ECO:0007669"/>
    <property type="project" value="TreeGrafter"/>
</dbReference>
<evidence type="ECO:0000256" key="2">
    <source>
        <dbReference type="ARBA" id="ARBA00022786"/>
    </source>
</evidence>
<comment type="caution">
    <text evidence="3">Lacks conserved residue(s) required for the propagation of feature annotation.</text>
</comment>
<dbReference type="PANTHER" id="PTHR45670:SF1">
    <property type="entry name" value="E3 UBIQUITIN-PROTEIN LIGASE HECTD1"/>
    <property type="match status" value="1"/>
</dbReference>
<name>A0A392M510_9FABA</name>
<evidence type="ECO:0000313" key="7">
    <source>
        <dbReference type="Proteomes" id="UP000265520"/>
    </source>
</evidence>
<feature type="compositionally biased region" description="Low complexity" evidence="4">
    <location>
        <begin position="181"/>
        <end position="197"/>
    </location>
</feature>
<feature type="region of interest" description="Disordered" evidence="4">
    <location>
        <begin position="84"/>
        <end position="108"/>
    </location>
</feature>
<feature type="region of interest" description="Disordered" evidence="4">
    <location>
        <begin position="14"/>
        <end position="64"/>
    </location>
</feature>
<keyword evidence="1" id="KW-0808">Transferase</keyword>
<feature type="compositionally biased region" description="Polar residues" evidence="4">
    <location>
        <begin position="26"/>
        <end position="41"/>
    </location>
</feature>
<dbReference type="GO" id="GO:0061630">
    <property type="term" value="F:ubiquitin protein ligase activity"/>
    <property type="evidence" value="ECO:0007669"/>
    <property type="project" value="InterPro"/>
</dbReference>
<organism evidence="6 7">
    <name type="scientific">Trifolium medium</name>
    <dbReference type="NCBI Taxonomy" id="97028"/>
    <lineage>
        <taxon>Eukaryota</taxon>
        <taxon>Viridiplantae</taxon>
        <taxon>Streptophyta</taxon>
        <taxon>Embryophyta</taxon>
        <taxon>Tracheophyta</taxon>
        <taxon>Spermatophyta</taxon>
        <taxon>Magnoliopsida</taxon>
        <taxon>eudicotyledons</taxon>
        <taxon>Gunneridae</taxon>
        <taxon>Pentapetalae</taxon>
        <taxon>rosids</taxon>
        <taxon>fabids</taxon>
        <taxon>Fabales</taxon>
        <taxon>Fabaceae</taxon>
        <taxon>Papilionoideae</taxon>
        <taxon>50 kb inversion clade</taxon>
        <taxon>NPAAA clade</taxon>
        <taxon>Hologalegina</taxon>
        <taxon>IRL clade</taxon>
        <taxon>Trifolieae</taxon>
        <taxon>Trifolium</taxon>
    </lineage>
</organism>
<evidence type="ECO:0000256" key="4">
    <source>
        <dbReference type="SAM" id="MobiDB-lite"/>
    </source>
</evidence>
<feature type="compositionally biased region" description="Low complexity" evidence="4">
    <location>
        <begin position="42"/>
        <end position="54"/>
    </location>
</feature>
<keyword evidence="2 3" id="KW-0833">Ubl conjugation pathway</keyword>
<sequence>MLRDDSLPVCVPDKVHDVKLGDSAEESTVTPATNEGQTNAASGSSSKVGSVRGSDTADFRGGYSSSSRGAMSFAAAAMAGLGSANSRGIRGGRDRQGRPLFGSSSDPPKLIFTAGGKQLNRQLTIYQAVQRQLVLDEDDDERFAGSDFVSNDGSRMWGDIFIINYQKADSQTDKASPVGPSSNTSKSTKSGSVSNCSSDVKLHQSSVVDSILHGELPCELEKSNPTYDILALLRVLEGLNQLAPRLRAQVATDSFAEGKFLDLDELVVATGSKVPPEEFISSKLTPKLARQIQDALALCSGSLPSWCYQLTKACPFLFPFEIRRQYFYSTAFGLSRALYRLQQQQGADGHGSTNEREVRVGRLQRQKVRVSRNRILDSAAKVMEMYSSQKAVLEVEYFGEVGTGLGPTLEFYTLLSHDLQKVGLQMWRSGSDQMEIDGDEKKKKSSEGNIARDGELVQAPLGLFPRPWPANADASEGSQLFKVIEYFRLLGRVVAKALQDGRLLDLPLSVAFYKLFLGQDLDLHDILYIDAELGKTLQELNALVCRKHNIESIGGGYSGAVANLHYRGAPIADLCLDFTLPGYPDYTLKPGDEIVDLNNLEDYISMVVDATVKTGITRQLEAFRAGFNQVIG</sequence>
<dbReference type="EMBL" id="LXQA010003570">
    <property type="protein sequence ID" value="MCH82359.1"/>
    <property type="molecule type" value="Genomic_DNA"/>
</dbReference>
<dbReference type="Gene3D" id="3.90.1750.10">
    <property type="entry name" value="Hect, E3 ligase catalytic domains"/>
    <property type="match status" value="1"/>
</dbReference>
<dbReference type="PANTHER" id="PTHR45670">
    <property type="entry name" value="E3 UBIQUITIN-PROTEIN LIGASE TRIP12"/>
    <property type="match status" value="1"/>
</dbReference>
<dbReference type="InterPro" id="IPR045322">
    <property type="entry name" value="HECTD1/TRIP12-like"/>
</dbReference>
<dbReference type="SUPFAM" id="SSF56204">
    <property type="entry name" value="Hect, E3 ligase catalytic domain"/>
    <property type="match status" value="1"/>
</dbReference>
<dbReference type="GO" id="GO:0000209">
    <property type="term" value="P:protein polyubiquitination"/>
    <property type="evidence" value="ECO:0007669"/>
    <property type="project" value="TreeGrafter"/>
</dbReference>
<feature type="domain" description="HECT" evidence="5">
    <location>
        <begin position="484"/>
        <end position="632"/>
    </location>
</feature>
<evidence type="ECO:0000256" key="3">
    <source>
        <dbReference type="PROSITE-ProRule" id="PRU00104"/>
    </source>
</evidence>
<dbReference type="InterPro" id="IPR000569">
    <property type="entry name" value="HECT_dom"/>
</dbReference>
<protein>
    <submittedName>
        <fullName evidence="6">E3 ubiquitin-protein ligase UPL3-like</fullName>
    </submittedName>
</protein>
<proteinExistence type="predicted"/>
<dbReference type="AlphaFoldDB" id="A0A392M510"/>
<reference evidence="6 7" key="1">
    <citation type="journal article" date="2018" name="Front. Plant Sci.">
        <title>Red Clover (Trifolium pratense) and Zigzag Clover (T. medium) - A Picture of Genomic Similarities and Differences.</title>
        <authorList>
            <person name="Dluhosova J."/>
            <person name="Istvanek J."/>
            <person name="Nedelnik J."/>
            <person name="Repkova J."/>
        </authorList>
    </citation>
    <scope>NUCLEOTIDE SEQUENCE [LARGE SCALE GENOMIC DNA]</scope>
    <source>
        <strain evidence="7">cv. 10/8</strain>
        <tissue evidence="6">Leaf</tissue>
    </source>
</reference>
<accession>A0A392M510</accession>
<dbReference type="PROSITE" id="PS50237">
    <property type="entry name" value="HECT"/>
    <property type="match status" value="1"/>
</dbReference>
<dbReference type="Proteomes" id="UP000265520">
    <property type="component" value="Unassembled WGS sequence"/>
</dbReference>
<dbReference type="SMART" id="SM00119">
    <property type="entry name" value="HECTc"/>
    <property type="match status" value="1"/>
</dbReference>